<sequence length="80" mass="8885">MAKEIRSCVESWIEVAPALVISPLKTSSFPRLETITEEESEEYEEDLESLEFPSVASLNHVSSLFVNSASWLIVDGLKGL</sequence>
<dbReference type="Proteomes" id="UP001164539">
    <property type="component" value="Chromosome 12"/>
</dbReference>
<reference evidence="1 2" key="1">
    <citation type="journal article" date="2023" name="Science">
        <title>Complex scaffold remodeling in plant triterpene biosynthesis.</title>
        <authorList>
            <person name="De La Pena R."/>
            <person name="Hodgson H."/>
            <person name="Liu J.C."/>
            <person name="Stephenson M.J."/>
            <person name="Martin A.C."/>
            <person name="Owen C."/>
            <person name="Harkess A."/>
            <person name="Leebens-Mack J."/>
            <person name="Jimenez L.E."/>
            <person name="Osbourn A."/>
            <person name="Sattely E.S."/>
        </authorList>
    </citation>
    <scope>NUCLEOTIDE SEQUENCE [LARGE SCALE GENOMIC DNA]</scope>
    <source>
        <strain evidence="2">cv. JPN11</strain>
        <tissue evidence="1">Leaf</tissue>
    </source>
</reference>
<evidence type="ECO:0000313" key="1">
    <source>
        <dbReference type="EMBL" id="KAJ4704890.1"/>
    </source>
</evidence>
<keyword evidence="2" id="KW-1185">Reference proteome</keyword>
<dbReference type="EMBL" id="CM051405">
    <property type="protein sequence ID" value="KAJ4704890.1"/>
    <property type="molecule type" value="Genomic_DNA"/>
</dbReference>
<name>A0ACC1X0B6_MELAZ</name>
<gene>
    <name evidence="1" type="ORF">OWV82_021734</name>
</gene>
<evidence type="ECO:0000313" key="2">
    <source>
        <dbReference type="Proteomes" id="UP001164539"/>
    </source>
</evidence>
<proteinExistence type="predicted"/>
<comment type="caution">
    <text evidence="1">The sequence shown here is derived from an EMBL/GenBank/DDBJ whole genome shotgun (WGS) entry which is preliminary data.</text>
</comment>
<accession>A0ACC1X0B6</accession>
<organism evidence="1 2">
    <name type="scientific">Melia azedarach</name>
    <name type="common">Chinaberry tree</name>
    <dbReference type="NCBI Taxonomy" id="155640"/>
    <lineage>
        <taxon>Eukaryota</taxon>
        <taxon>Viridiplantae</taxon>
        <taxon>Streptophyta</taxon>
        <taxon>Embryophyta</taxon>
        <taxon>Tracheophyta</taxon>
        <taxon>Spermatophyta</taxon>
        <taxon>Magnoliopsida</taxon>
        <taxon>eudicotyledons</taxon>
        <taxon>Gunneridae</taxon>
        <taxon>Pentapetalae</taxon>
        <taxon>rosids</taxon>
        <taxon>malvids</taxon>
        <taxon>Sapindales</taxon>
        <taxon>Meliaceae</taxon>
        <taxon>Melia</taxon>
    </lineage>
</organism>
<protein>
    <submittedName>
        <fullName evidence="1">Uncharacterized protein</fullName>
    </submittedName>
</protein>